<dbReference type="Proteomes" id="UP000544107">
    <property type="component" value="Unassembled WGS sequence"/>
</dbReference>
<proteinExistence type="predicted"/>
<dbReference type="RefSeq" id="WP_162843912.1">
    <property type="nucleotide sequence ID" value="NZ_JACIED010000002.1"/>
</dbReference>
<name>A0A7W6MTP6_9HYPH</name>
<evidence type="ECO:0000313" key="1">
    <source>
        <dbReference type="EMBL" id="MBB4007340.1"/>
    </source>
</evidence>
<evidence type="ECO:0000313" key="2">
    <source>
        <dbReference type="Proteomes" id="UP000544107"/>
    </source>
</evidence>
<protein>
    <submittedName>
        <fullName evidence="1">Uncharacterized protein</fullName>
    </submittedName>
</protein>
<organism evidence="1 2">
    <name type="scientific">Allorhizobium taibaishanense</name>
    <dbReference type="NCBI Taxonomy" id="887144"/>
    <lineage>
        <taxon>Bacteria</taxon>
        <taxon>Pseudomonadati</taxon>
        <taxon>Pseudomonadota</taxon>
        <taxon>Alphaproteobacteria</taxon>
        <taxon>Hyphomicrobiales</taxon>
        <taxon>Rhizobiaceae</taxon>
        <taxon>Rhizobium/Agrobacterium group</taxon>
        <taxon>Allorhizobium</taxon>
    </lineage>
</organism>
<accession>A0A7W6MTP6</accession>
<comment type="caution">
    <text evidence="1">The sequence shown here is derived from an EMBL/GenBank/DDBJ whole genome shotgun (WGS) entry which is preliminary data.</text>
</comment>
<reference evidence="1 2" key="1">
    <citation type="submission" date="2020-08" db="EMBL/GenBank/DDBJ databases">
        <title>Genomic Encyclopedia of Type Strains, Phase IV (KMG-IV): sequencing the most valuable type-strain genomes for metagenomic binning, comparative biology and taxonomic classification.</title>
        <authorList>
            <person name="Goeker M."/>
        </authorList>
    </citation>
    <scope>NUCLEOTIDE SEQUENCE [LARGE SCALE GENOMIC DNA]</scope>
    <source>
        <strain evidence="1 2">DSM 100021</strain>
    </source>
</reference>
<sequence>MNRNRITKPIHSNFESVRAQIRALPRLHTYYRVGYVACEQLAATAWLRLERDAR</sequence>
<dbReference type="AlphaFoldDB" id="A0A7W6MTP6"/>
<dbReference type="EMBL" id="JACIED010000002">
    <property type="protein sequence ID" value="MBB4007340.1"/>
    <property type="molecule type" value="Genomic_DNA"/>
</dbReference>
<gene>
    <name evidence="1" type="ORF">GGQ71_001603</name>
</gene>